<organism evidence="1 2">
    <name type="scientific">Paradesertivirga mongoliensis</name>
    <dbReference type="NCBI Taxonomy" id="2100740"/>
    <lineage>
        <taxon>Bacteria</taxon>
        <taxon>Pseudomonadati</taxon>
        <taxon>Bacteroidota</taxon>
        <taxon>Sphingobacteriia</taxon>
        <taxon>Sphingobacteriales</taxon>
        <taxon>Sphingobacteriaceae</taxon>
        <taxon>Paradesertivirga</taxon>
    </lineage>
</organism>
<keyword evidence="2" id="KW-1185">Reference proteome</keyword>
<accession>A0ABW4ZP97</accession>
<dbReference type="EMBL" id="JBHUHZ010000002">
    <property type="protein sequence ID" value="MFD2163661.1"/>
    <property type="molecule type" value="Genomic_DNA"/>
</dbReference>
<evidence type="ECO:0000313" key="2">
    <source>
        <dbReference type="Proteomes" id="UP001597387"/>
    </source>
</evidence>
<protein>
    <submittedName>
        <fullName evidence="1">Uncharacterized protein</fullName>
    </submittedName>
</protein>
<gene>
    <name evidence="1" type="ORF">ACFSJU_14725</name>
</gene>
<name>A0ABW4ZP97_9SPHI</name>
<sequence>MLEIINERGEVMEVSDNLSIPVERYNPLFNDSDKFFQDITYPGKAPISPANKAFFSGGHYVDTENSLYEFPVRISVSGFMLFKGVCQFKIGNNAYDFTLKVNFGALASNFKTVKLTDIRTNDSYGSPLVTTAGWEIHMKDTCVNPHKYNYAFLPVFNDGVEYFGEEVSTTTNLWDYANQKFKITPPSGKQIALDYMVFNTPYFKLTYLIKKTIEALGFVATGNFFTTQNDQIYVWNPYNCTLWGQDFSNDGIYLAIQNSAFYAPDAAIGEFFKILREDPRLKLTFSFDLLNATIRVDSFSDIMNDPEHEDISEYIEEITEMEVKSTYGFSITLAPDTQDANFLTNATYLPTARLVVGDGSKAIEVSANSLKYHNADMLKCKRKVTRRKAAVVFSSNTLPLRLIRFTGMREAEPGKFIPHCEPMELSTAHARFYEFIASAKKITSIATVPVSVLSRLDTSKKLQFYYQGVNVPAILEKLAYDMQGKARVKVKIDCYSLLNSAAKTSRVEQVIIPDAESYDGYTVDVLCAFFNTQVTGITTVIPVCIKAGKVLNAQEIKVSTDDKGLGGQKAFLLTNSTEPGDHPPSYELRIKESKPRYAERMGVKYLFAQGDGYWYTTIHETLYNYDQANSLLNGYFGPLWIVF</sequence>
<dbReference type="RefSeq" id="WP_255900496.1">
    <property type="nucleotide sequence ID" value="NZ_JAFMZO010000002.1"/>
</dbReference>
<dbReference type="Proteomes" id="UP001597387">
    <property type="component" value="Unassembled WGS sequence"/>
</dbReference>
<proteinExistence type="predicted"/>
<evidence type="ECO:0000313" key="1">
    <source>
        <dbReference type="EMBL" id="MFD2163661.1"/>
    </source>
</evidence>
<comment type="caution">
    <text evidence="1">The sequence shown here is derived from an EMBL/GenBank/DDBJ whole genome shotgun (WGS) entry which is preliminary data.</text>
</comment>
<reference evidence="2" key="1">
    <citation type="journal article" date="2019" name="Int. J. Syst. Evol. Microbiol.">
        <title>The Global Catalogue of Microorganisms (GCM) 10K type strain sequencing project: providing services to taxonomists for standard genome sequencing and annotation.</title>
        <authorList>
            <consortium name="The Broad Institute Genomics Platform"/>
            <consortium name="The Broad Institute Genome Sequencing Center for Infectious Disease"/>
            <person name="Wu L."/>
            <person name="Ma J."/>
        </authorList>
    </citation>
    <scope>NUCLEOTIDE SEQUENCE [LARGE SCALE GENOMIC DNA]</scope>
    <source>
        <strain evidence="2">KCTC 42217</strain>
    </source>
</reference>